<keyword evidence="4" id="KW-1185">Reference proteome</keyword>
<name>A0ABS7L6G1_9FIRM</name>
<feature type="region of interest" description="Disordered" evidence="1">
    <location>
        <begin position="148"/>
        <end position="167"/>
    </location>
</feature>
<protein>
    <submittedName>
        <fullName evidence="3">Uncharacterized protein</fullName>
    </submittedName>
</protein>
<dbReference type="EMBL" id="VIRV01000005">
    <property type="protein sequence ID" value="MBY0758512.1"/>
    <property type="molecule type" value="Genomic_DNA"/>
</dbReference>
<evidence type="ECO:0000313" key="3">
    <source>
        <dbReference type="EMBL" id="MBY0758512.1"/>
    </source>
</evidence>
<organism evidence="3 4">
    <name type="scientific">Sellimonas caecigallum</name>
    <dbReference type="NCBI Taxonomy" id="2592333"/>
    <lineage>
        <taxon>Bacteria</taxon>
        <taxon>Bacillati</taxon>
        <taxon>Bacillota</taxon>
        <taxon>Clostridia</taxon>
        <taxon>Lachnospirales</taxon>
        <taxon>Lachnospiraceae</taxon>
        <taxon>Sellimonas</taxon>
    </lineage>
</organism>
<evidence type="ECO:0000256" key="2">
    <source>
        <dbReference type="SAM" id="SignalP"/>
    </source>
</evidence>
<feature type="chain" id="PRO_5047095164" evidence="2">
    <location>
        <begin position="29"/>
        <end position="167"/>
    </location>
</feature>
<reference evidence="3 4" key="1">
    <citation type="journal article" date="2020" name="New Microbes New Infect">
        <title>Sellimonas caecigallum sp. nov., description and genome sequence of a new member of the Sellimonas genus isolated from the cecum of feral chicken.</title>
        <authorList>
            <person name="Wongkuna S."/>
            <person name="Ghimire S."/>
            <person name="Antony L."/>
            <person name="Chankhamhaengdecha S."/>
            <person name="Janvilisri T."/>
            <person name="Scaria J."/>
        </authorList>
    </citation>
    <scope>NUCLEOTIDE SEQUENCE [LARGE SCALE GENOMIC DNA]</scope>
    <source>
        <strain evidence="3 4">SW451</strain>
    </source>
</reference>
<evidence type="ECO:0000256" key="1">
    <source>
        <dbReference type="SAM" id="MobiDB-lite"/>
    </source>
</evidence>
<dbReference type="RefSeq" id="WP_221919567.1">
    <property type="nucleotide sequence ID" value="NZ_CP173660.1"/>
</dbReference>
<comment type="caution">
    <text evidence="3">The sequence shown here is derived from an EMBL/GenBank/DDBJ whole genome shotgun (WGS) entry which is preliminary data.</text>
</comment>
<proteinExistence type="predicted"/>
<dbReference type="Proteomes" id="UP000779049">
    <property type="component" value="Unassembled WGS sequence"/>
</dbReference>
<evidence type="ECO:0000313" key="4">
    <source>
        <dbReference type="Proteomes" id="UP000779049"/>
    </source>
</evidence>
<sequence length="167" mass="18812">MKRKKRKGIIAAALAVVLVAATPLTTKAADRPHSWFGWRSTWAQWFNWSHRTQETQPETAQKLETPEITDASYRHNGVYSFLPDHLRASWTEVEGADHYDVVVTKKDGTSKTYRETVAGLLRYGKDDEFLAKCIAGGTVSVRSVDKDGNVSDWSEPEEISHNQLHLG</sequence>
<accession>A0ABS7L6G1</accession>
<gene>
    <name evidence="3" type="ORF">FLB61_05315</name>
</gene>
<feature type="signal peptide" evidence="2">
    <location>
        <begin position="1"/>
        <end position="28"/>
    </location>
</feature>
<keyword evidence="2" id="KW-0732">Signal</keyword>